<dbReference type="SMART" id="SM00855">
    <property type="entry name" value="PGAM"/>
    <property type="match status" value="1"/>
</dbReference>
<feature type="binding site" evidence="4">
    <location>
        <begin position="13"/>
        <end position="20"/>
    </location>
    <ligand>
        <name>substrate</name>
    </ligand>
</feature>
<evidence type="ECO:0000256" key="3">
    <source>
        <dbReference type="PIRSR" id="PIRSR613078-1"/>
    </source>
</evidence>
<dbReference type="EMBL" id="JAFREP010000014">
    <property type="protein sequence ID" value="MBO1319793.1"/>
    <property type="molecule type" value="Genomic_DNA"/>
</dbReference>
<name>A0A8J7QKC3_9BACT</name>
<keyword evidence="6" id="KW-1185">Reference proteome</keyword>
<evidence type="ECO:0000256" key="4">
    <source>
        <dbReference type="PIRSR" id="PIRSR613078-2"/>
    </source>
</evidence>
<reference evidence="5" key="1">
    <citation type="submission" date="2021-03" db="EMBL/GenBank/DDBJ databases">
        <authorList>
            <person name="Wang G."/>
        </authorList>
    </citation>
    <scope>NUCLEOTIDE SEQUENCE</scope>
    <source>
        <strain evidence="5">KCTC 12899</strain>
    </source>
</reference>
<gene>
    <name evidence="5" type="ORF">J3U88_15060</name>
</gene>
<evidence type="ECO:0000313" key="5">
    <source>
        <dbReference type="EMBL" id="MBO1319793.1"/>
    </source>
</evidence>
<proteinExistence type="predicted"/>
<dbReference type="RefSeq" id="WP_207859698.1">
    <property type="nucleotide sequence ID" value="NZ_JAFREP010000014.1"/>
</dbReference>
<sequence length="201" mass="22745">MERKLNRRLLLIRHGQAVGNARHLFLGISDDPLTDEGREQARSLAKTLETYDIAAVYTSPLRRAAETTALIFGEREVTEDARLVEQDFGKWECLDFDLIQATYAEDFARWQTGDPSISPSGGEPLETVSRRMGWFLDETAIYFKEGETVAVVGHAASFQAMLCRLLGTPLRNQWPYRLENATIAEVEIIDDRAVLTKLNVR</sequence>
<evidence type="ECO:0000256" key="2">
    <source>
        <dbReference type="ARBA" id="ARBA00023235"/>
    </source>
</evidence>
<dbReference type="Pfam" id="PF00300">
    <property type="entry name" value="His_Phos_1"/>
    <property type="match status" value="1"/>
</dbReference>
<dbReference type="Gene3D" id="3.40.50.1240">
    <property type="entry name" value="Phosphoglycerate mutase-like"/>
    <property type="match status" value="1"/>
</dbReference>
<keyword evidence="1" id="KW-0324">Glycolysis</keyword>
<protein>
    <submittedName>
        <fullName evidence="5">Histidine phosphatase family protein</fullName>
    </submittedName>
</protein>
<dbReference type="AlphaFoldDB" id="A0A8J7QKC3"/>
<organism evidence="5 6">
    <name type="scientific">Acanthopleuribacter pedis</name>
    <dbReference type="NCBI Taxonomy" id="442870"/>
    <lineage>
        <taxon>Bacteria</taxon>
        <taxon>Pseudomonadati</taxon>
        <taxon>Acidobacteriota</taxon>
        <taxon>Holophagae</taxon>
        <taxon>Acanthopleuribacterales</taxon>
        <taxon>Acanthopleuribacteraceae</taxon>
        <taxon>Acanthopleuribacter</taxon>
    </lineage>
</organism>
<dbReference type="GO" id="GO:0016791">
    <property type="term" value="F:phosphatase activity"/>
    <property type="evidence" value="ECO:0007669"/>
    <property type="project" value="TreeGrafter"/>
</dbReference>
<dbReference type="InterPro" id="IPR029033">
    <property type="entry name" value="His_PPase_superfam"/>
</dbReference>
<comment type="caution">
    <text evidence="5">The sequence shown here is derived from an EMBL/GenBank/DDBJ whole genome shotgun (WGS) entry which is preliminary data.</text>
</comment>
<dbReference type="SUPFAM" id="SSF53254">
    <property type="entry name" value="Phosphoglycerate mutase-like"/>
    <property type="match status" value="1"/>
</dbReference>
<feature type="binding site" evidence="4">
    <location>
        <position position="63"/>
    </location>
    <ligand>
        <name>substrate</name>
    </ligand>
</feature>
<dbReference type="PANTHER" id="PTHR48100:SF1">
    <property type="entry name" value="HISTIDINE PHOSPHATASE FAMILY PROTEIN-RELATED"/>
    <property type="match status" value="1"/>
</dbReference>
<dbReference type="InterPro" id="IPR001345">
    <property type="entry name" value="PG/BPGM_mutase_AS"/>
</dbReference>
<feature type="active site" description="Proton donor/acceptor" evidence="3">
    <location>
        <position position="85"/>
    </location>
</feature>
<dbReference type="PANTHER" id="PTHR48100">
    <property type="entry name" value="BROAD-SPECIFICITY PHOSPHATASE YOR283W-RELATED"/>
    <property type="match status" value="1"/>
</dbReference>
<dbReference type="CDD" id="cd07067">
    <property type="entry name" value="HP_PGM_like"/>
    <property type="match status" value="1"/>
</dbReference>
<dbReference type="InterPro" id="IPR050275">
    <property type="entry name" value="PGM_Phosphatase"/>
</dbReference>
<dbReference type="InterPro" id="IPR013078">
    <property type="entry name" value="His_Pase_superF_clade-1"/>
</dbReference>
<evidence type="ECO:0000256" key="1">
    <source>
        <dbReference type="ARBA" id="ARBA00023152"/>
    </source>
</evidence>
<evidence type="ECO:0000313" key="6">
    <source>
        <dbReference type="Proteomes" id="UP000664417"/>
    </source>
</evidence>
<dbReference type="GO" id="GO:0005737">
    <property type="term" value="C:cytoplasm"/>
    <property type="evidence" value="ECO:0007669"/>
    <property type="project" value="TreeGrafter"/>
</dbReference>
<dbReference type="PROSITE" id="PS00175">
    <property type="entry name" value="PG_MUTASE"/>
    <property type="match status" value="1"/>
</dbReference>
<dbReference type="Proteomes" id="UP000664417">
    <property type="component" value="Unassembled WGS sequence"/>
</dbReference>
<keyword evidence="2" id="KW-0413">Isomerase</keyword>
<accession>A0A8J7QKC3</accession>
<feature type="active site" description="Tele-phosphohistidine intermediate" evidence="3">
    <location>
        <position position="14"/>
    </location>
</feature>